<comment type="caution">
    <text evidence="3">The sequence shown here is derived from an EMBL/GenBank/DDBJ whole genome shotgun (WGS) entry which is preliminary data.</text>
</comment>
<keyword evidence="4" id="KW-1185">Reference proteome</keyword>
<feature type="compositionally biased region" description="Basic and acidic residues" evidence="1">
    <location>
        <begin position="748"/>
        <end position="757"/>
    </location>
</feature>
<feature type="region of interest" description="Disordered" evidence="1">
    <location>
        <begin position="211"/>
        <end position="250"/>
    </location>
</feature>
<name>A0A8J5QVR7_9ASCO</name>
<dbReference type="RefSeq" id="XP_049265864.1">
    <property type="nucleotide sequence ID" value="XM_049410556.1"/>
</dbReference>
<accession>A0A8J5QVR7</accession>
<keyword evidence="2" id="KW-0812">Transmembrane</keyword>
<gene>
    <name evidence="3" type="ORF">J8A68_000838</name>
</gene>
<organism evidence="3 4">
    <name type="scientific">[Candida] subhashii</name>
    <dbReference type="NCBI Taxonomy" id="561895"/>
    <lineage>
        <taxon>Eukaryota</taxon>
        <taxon>Fungi</taxon>
        <taxon>Dikarya</taxon>
        <taxon>Ascomycota</taxon>
        <taxon>Saccharomycotina</taxon>
        <taxon>Pichiomycetes</taxon>
        <taxon>Debaryomycetaceae</taxon>
        <taxon>Spathaspora</taxon>
    </lineage>
</organism>
<evidence type="ECO:0000256" key="2">
    <source>
        <dbReference type="SAM" id="Phobius"/>
    </source>
</evidence>
<feature type="region of interest" description="Disordered" evidence="1">
    <location>
        <begin position="639"/>
        <end position="683"/>
    </location>
</feature>
<reference evidence="3 4" key="1">
    <citation type="journal article" date="2021" name="DNA Res.">
        <title>Genome analysis of Candida subhashii reveals its hybrid nature and dual mitochondrial genome conformations.</title>
        <authorList>
            <person name="Mixao V."/>
            <person name="Hegedusova E."/>
            <person name="Saus E."/>
            <person name="Pryszcz L.P."/>
            <person name="Cillingova A."/>
            <person name="Nosek J."/>
            <person name="Gabaldon T."/>
        </authorList>
    </citation>
    <scope>NUCLEOTIDE SEQUENCE [LARGE SCALE GENOMIC DNA]</scope>
    <source>
        <strain evidence="3 4">CBS 10753</strain>
    </source>
</reference>
<feature type="region of interest" description="Disordered" evidence="1">
    <location>
        <begin position="698"/>
        <end position="728"/>
    </location>
</feature>
<feature type="compositionally biased region" description="Polar residues" evidence="1">
    <location>
        <begin position="220"/>
        <end position="250"/>
    </location>
</feature>
<feature type="compositionally biased region" description="Polar residues" evidence="1">
    <location>
        <begin position="738"/>
        <end position="747"/>
    </location>
</feature>
<dbReference type="EMBL" id="JAGSYN010000048">
    <property type="protein sequence ID" value="KAG7665632.1"/>
    <property type="molecule type" value="Genomic_DNA"/>
</dbReference>
<dbReference type="AlphaFoldDB" id="A0A8J5QVR7"/>
<dbReference type="GeneID" id="73467639"/>
<keyword evidence="2" id="KW-1133">Transmembrane helix</keyword>
<feature type="compositionally biased region" description="Acidic residues" evidence="1">
    <location>
        <begin position="698"/>
        <end position="727"/>
    </location>
</feature>
<feature type="compositionally biased region" description="Low complexity" evidence="1">
    <location>
        <begin position="658"/>
        <end position="668"/>
    </location>
</feature>
<evidence type="ECO:0000313" key="4">
    <source>
        <dbReference type="Proteomes" id="UP000694255"/>
    </source>
</evidence>
<keyword evidence="2" id="KW-0472">Membrane</keyword>
<feature type="region of interest" description="Disordered" evidence="1">
    <location>
        <begin position="738"/>
        <end position="757"/>
    </location>
</feature>
<feature type="transmembrane region" description="Helical" evidence="2">
    <location>
        <begin position="96"/>
        <end position="117"/>
    </location>
</feature>
<feature type="compositionally biased region" description="Polar residues" evidence="1">
    <location>
        <begin position="648"/>
        <end position="657"/>
    </location>
</feature>
<dbReference type="Proteomes" id="UP000694255">
    <property type="component" value="Unassembled WGS sequence"/>
</dbReference>
<proteinExistence type="predicted"/>
<dbReference type="OrthoDB" id="4092221at2759"/>
<evidence type="ECO:0000256" key="1">
    <source>
        <dbReference type="SAM" id="MobiDB-lite"/>
    </source>
</evidence>
<evidence type="ECO:0000313" key="3">
    <source>
        <dbReference type="EMBL" id="KAG7665632.1"/>
    </source>
</evidence>
<protein>
    <submittedName>
        <fullName evidence="3">Uncharacterized protein</fullName>
    </submittedName>
</protein>
<feature type="region of interest" description="Disordered" evidence="1">
    <location>
        <begin position="149"/>
        <end position="169"/>
    </location>
</feature>
<feature type="compositionally biased region" description="Polar residues" evidence="1">
    <location>
        <begin position="669"/>
        <end position="682"/>
    </location>
</feature>
<sequence length="757" mass="85956">MPDISITAKKSHQKSPNNLQHIVVVKTPPPQQHKAYQRHQPINEDPPYIQNNYRDSYLRIGSKKAIEDIKPFHTTFTSTTTSSSFVAANSIILANAFYMFATIILLIIIIAAISFGIREYYLSFKNRLNSSTSEVTRLYNWNDLKHVTDRGGGGGDGGGDNKEGDGNTDGRLMQQQLQQQKILNHQQQIAMNGIGSNQNRNLAEAITSGLTQFGDDKNNTENSPGWEDSQNSNITESSNNSGTSSYTKNSHSRFNLVSHRQGNITGFSDKSISKLTNSQIKYKITYSIEELQRYNRTLDWDDDSLLRLSQIKKTKYKLSMSKLLLSNNTNIQIPISQFDQAWKLTRVIFEIKNSIINSQCPVEKSLAVLQLISIGKCQNLVRGNPNTYLESFNDCMEEIIDNGSIFIVFNEINPNLQLQLVEVILTYCWNHYRYYDYQDEKPQSSTHIILTQFKKWNLKQPIIQTRTTIFRILCNLQLGLYSIQSTPAKLLSEIELKIALVIREAIKHSICNDYIGYIPMLAQAVDVTNLTRNKIFFFEILKILISNHCQCCMEHYIHDSNVELKSVVQFGLYNDSEFVVAKANEILEILIKNDPKIAGWRIETEEGGGGGNESSIFSLTSEYAEGFFTAPLYKKQEQKLQQKQKGKVSNQKQTRSKNNQAFNSQNNNDTHTSSRSSGSLPHSWNFGVVTSHLNLITEEDEEEAEDEDEDQHDTEDATDVETEEEMDLGIYDVSVKPSSTIDLNKSSGDSRRIPGFR</sequence>